<dbReference type="AlphaFoldDB" id="G8JUB9"/>
<dbReference type="FunCoup" id="G8JUB9">
    <property type="interactions" value="731"/>
</dbReference>
<feature type="compositionally biased region" description="Acidic residues" evidence="1">
    <location>
        <begin position="1028"/>
        <end position="1040"/>
    </location>
</feature>
<evidence type="ECO:0000313" key="4">
    <source>
        <dbReference type="Proteomes" id="UP000006790"/>
    </source>
</evidence>
<dbReference type="InterPro" id="IPR043185">
    <property type="entry name" value="Net1/Tof2"/>
</dbReference>
<dbReference type="Pfam" id="PF10407">
    <property type="entry name" value="Cytokin_check_N"/>
    <property type="match status" value="1"/>
</dbReference>
<dbReference type="Proteomes" id="UP000006790">
    <property type="component" value="Chromosome 6"/>
</dbReference>
<keyword evidence="4" id="KW-1185">Reference proteome</keyword>
<evidence type="ECO:0000256" key="1">
    <source>
        <dbReference type="SAM" id="MobiDB-lite"/>
    </source>
</evidence>
<accession>G8JUB9</accession>
<feature type="compositionally biased region" description="Acidic residues" evidence="1">
    <location>
        <begin position="1164"/>
        <end position="1193"/>
    </location>
</feature>
<feature type="region of interest" description="Disordered" evidence="1">
    <location>
        <begin position="217"/>
        <end position="308"/>
    </location>
</feature>
<feature type="compositionally biased region" description="Polar residues" evidence="1">
    <location>
        <begin position="266"/>
        <end position="276"/>
    </location>
</feature>
<feature type="compositionally biased region" description="Polar residues" evidence="1">
    <location>
        <begin position="1104"/>
        <end position="1121"/>
    </location>
</feature>
<sequence>MYKLQVVLVPPSTETGIPILGIPSTTSDNTQLTAQPHQQPISASSVVGARNDYSPNTGNTSTNTVYFSSFLGSHIRRPKYKKFLHFTKPTNSLYQLAEEIVEKCNKMYPNLLEEPEIVTLQDINECDLDPDFVVKDVFNMDNTVRVVLKNELDPADENDTNTIYLSKKRKLNNGIATTPVSSTSTTAVPSSMINVVKKRATTLKNSALRVSTPLANQIYPPPAEKQVNSDFEDDDVADKSILPPPPPQSPPIRISSGIDQKRVKANENTVSMSETVDPNKARQQRLPSGTPIRPASLIETPNRVNLTGPTVLSESTLSQNKHTTSPMVTNIRITSGMLQIPEPRISEIERELKEGPASPAVDLPAKSNRIPMKKPYNPIDQQDEDVSSSSSSAHEEATRPVHLPNGIERRSSQAIRQSSSTIADDNGSPNRSIPFENGVAAVTELPSPRKSSLEQRVDKLTKGKNKDDNATGITRKDHFSDEESEASQNGSVVVNRPETRSEKGFQKAELLKILNSKRFELPTRFQHGTQEEEQLGSPQSRNKKKPYLTVLNKDIDNSTPDPRNILPRRTQRHAAQKAAQFISKGKSRKEQESESAGEAKPQSEPTSDGGSATDESEGVFLNENNSFKKLNIHPLKESVVHDDSSSLQSDSSSRPRTEDDKPSQEIDKEQVNNPSVSPGPSASKTVPIMTPTLLSSTSDRSEFALPKKFESTFSTPKMQQLAPAKKVESTQKRNATVINKNSEATQQKAKSASTKVVSAAAATTTTVSKNSPSSGSDPTKVNTKKVSSEVDAKSKHSPMSETDTITKSPNSLKKANFISNFSEDNVLNHDKPILLKTIGKKKTSVTKHTGSKQSPVPAKKLNNVISKEKFFQTPEFIESSEDDNEDKSSSKSNINASQNFITEPVKASKRGRSAKNTMSEPNKSSSLNSAELKKSVKDALDNAAAAASKMINEKLALAEAEPTLSPAGSVSKLDELRSKFAKGRVQGNNLQKQNKNGTPTSKSPKHVGSSISDNESKNVSYGNSSADESSDESSTDDEDTTMVKKSRRGIVQPPKGAVAMVSKSVAETHALGLETTSQSKQDSKKNFTNTNNRGAPLTKFMEQKSPTSSEVNSSRTESTGKVGTHRSLGSLSDLASRGVPEVREKSAVANNKLLSNQPIHDDSSSEESEDDLIESESESDSDESSSDGDESSDDGNNFISASSASKALGKKKKSNSGFASLLRDSQKK</sequence>
<organism evidence="3 4">
    <name type="scientific">Eremothecium cymbalariae (strain CBS 270.75 / DBVPG 7215 / KCTC 17166 / NRRL Y-17582)</name>
    <name type="common">Yeast</name>
    <dbReference type="NCBI Taxonomy" id="931890"/>
    <lineage>
        <taxon>Eukaryota</taxon>
        <taxon>Fungi</taxon>
        <taxon>Dikarya</taxon>
        <taxon>Ascomycota</taxon>
        <taxon>Saccharomycotina</taxon>
        <taxon>Saccharomycetes</taxon>
        <taxon>Saccharomycetales</taxon>
        <taxon>Saccharomycetaceae</taxon>
        <taxon>Eremothecium</taxon>
    </lineage>
</organism>
<feature type="region of interest" description="Disordered" evidence="1">
    <location>
        <begin position="841"/>
        <end position="931"/>
    </location>
</feature>
<feature type="compositionally biased region" description="Polar residues" evidence="1">
    <location>
        <begin position="1009"/>
        <end position="1023"/>
    </location>
</feature>
<feature type="compositionally biased region" description="Low complexity" evidence="1">
    <location>
        <begin position="412"/>
        <end position="423"/>
    </location>
</feature>
<protein>
    <recommendedName>
        <fullName evidence="2">Nucleolar protein Dnt1-like N-terminal domain-containing protein</fullName>
    </recommendedName>
</protein>
<gene>
    <name evidence="3" type="ordered locus">Ecym_6323</name>
</gene>
<evidence type="ECO:0000259" key="2">
    <source>
        <dbReference type="Pfam" id="PF10407"/>
    </source>
</evidence>
<dbReference type="STRING" id="931890.G8JUB9"/>
<feature type="compositionally biased region" description="Low complexity" evidence="1">
    <location>
        <begin position="748"/>
        <end position="769"/>
    </location>
</feature>
<dbReference type="OrthoDB" id="6365676at2759"/>
<feature type="region of interest" description="Disordered" evidence="1">
    <location>
        <begin position="637"/>
        <end position="808"/>
    </location>
</feature>
<feature type="compositionally biased region" description="Basic and acidic residues" evidence="1">
    <location>
        <begin position="451"/>
        <end position="481"/>
    </location>
</feature>
<dbReference type="RefSeq" id="XP_003647516.1">
    <property type="nucleotide sequence ID" value="XM_003647468.1"/>
</dbReference>
<feature type="compositionally biased region" description="Polar residues" evidence="1">
    <location>
        <begin position="1074"/>
        <end position="1093"/>
    </location>
</feature>
<feature type="compositionally biased region" description="Polar residues" evidence="1">
    <location>
        <begin position="732"/>
        <end position="747"/>
    </location>
</feature>
<feature type="compositionally biased region" description="Basic and acidic residues" evidence="1">
    <location>
        <begin position="653"/>
        <end position="670"/>
    </location>
</feature>
<feature type="region of interest" description="Disordered" evidence="1">
    <location>
        <begin position="354"/>
        <end position="506"/>
    </location>
</feature>
<feature type="compositionally biased region" description="Low complexity" evidence="1">
    <location>
        <begin position="986"/>
        <end position="997"/>
    </location>
</feature>
<dbReference type="GO" id="GO:0000183">
    <property type="term" value="P:rDNA heterochromatin formation"/>
    <property type="evidence" value="ECO:0007669"/>
    <property type="project" value="InterPro"/>
</dbReference>
<reference evidence="4" key="1">
    <citation type="journal article" date="2012" name="G3 (Bethesda)">
        <title>Pichia sorbitophila, an interspecies yeast hybrid reveals early steps of genome resolution following polyploidization.</title>
        <authorList>
            <person name="Leh Louis V."/>
            <person name="Despons L."/>
            <person name="Friedrich A."/>
            <person name="Martin T."/>
            <person name="Durrens P."/>
            <person name="Casaregola S."/>
            <person name="Neuveglise C."/>
            <person name="Fairhead C."/>
            <person name="Marck C."/>
            <person name="Cruz J.A."/>
            <person name="Straub M.L."/>
            <person name="Kugler V."/>
            <person name="Sacerdot C."/>
            <person name="Uzunov Z."/>
            <person name="Thierry A."/>
            <person name="Weiss S."/>
            <person name="Bleykasten C."/>
            <person name="De Montigny J."/>
            <person name="Jacques N."/>
            <person name="Jung P."/>
            <person name="Lemaire M."/>
            <person name="Mallet S."/>
            <person name="Morel G."/>
            <person name="Richard G.F."/>
            <person name="Sarkar A."/>
            <person name="Savel G."/>
            <person name="Schacherer J."/>
            <person name="Seret M.L."/>
            <person name="Talla E."/>
            <person name="Samson G."/>
            <person name="Jubin C."/>
            <person name="Poulain J."/>
            <person name="Vacherie B."/>
            <person name="Barbe V."/>
            <person name="Pelletier E."/>
            <person name="Sherman D.J."/>
            <person name="Westhof E."/>
            <person name="Weissenbach J."/>
            <person name="Baret P.V."/>
            <person name="Wincker P."/>
            <person name="Gaillardin C."/>
            <person name="Dujon B."/>
            <person name="Souciet J.L."/>
        </authorList>
    </citation>
    <scope>NUCLEOTIDE SEQUENCE [LARGE SCALE GENOMIC DNA]</scope>
    <source>
        <strain evidence="4">CBS 270.75 / DBVPG 7215 / KCTC 17166 / NRRL Y-17582</strain>
    </source>
</reference>
<dbReference type="InParanoid" id="G8JUB9"/>
<evidence type="ECO:0000313" key="3">
    <source>
        <dbReference type="EMBL" id="AET40699.1"/>
    </source>
</evidence>
<dbReference type="PANTHER" id="PTHR28196:SF1">
    <property type="entry name" value="NUCLEOLAR PROTEIN NET1-RELATED"/>
    <property type="match status" value="1"/>
</dbReference>
<dbReference type="OMA" id="KCEKMYP"/>
<feature type="compositionally biased region" description="Basic and acidic residues" evidence="1">
    <location>
        <begin position="699"/>
        <end position="710"/>
    </location>
</feature>
<feature type="compositionally biased region" description="Basic and acidic residues" evidence="1">
    <location>
        <begin position="497"/>
        <end position="506"/>
    </location>
</feature>
<dbReference type="KEGG" id="erc:Ecym_6323"/>
<dbReference type="InterPro" id="IPR018844">
    <property type="entry name" value="Dnt1-like_N"/>
</dbReference>
<feature type="compositionally biased region" description="Polar residues" evidence="1">
    <location>
        <begin position="797"/>
        <end position="808"/>
    </location>
</feature>
<feature type="region of interest" description="Disordered" evidence="1">
    <location>
        <begin position="551"/>
        <end position="625"/>
    </location>
</feature>
<proteinExistence type="predicted"/>
<dbReference type="PANTHER" id="PTHR28196">
    <property type="entry name" value="NUCLEOLAR PROTEIN NET1-RELATED"/>
    <property type="match status" value="1"/>
</dbReference>
<feature type="domain" description="Nucleolar protein Dnt1-like N-terminal" evidence="2">
    <location>
        <begin position="80"/>
        <end position="151"/>
    </location>
</feature>
<dbReference type="GeneID" id="11471102"/>
<dbReference type="HOGENOM" id="CLU_004459_0_0_1"/>
<feature type="compositionally biased region" description="Polar residues" evidence="1">
    <location>
        <begin position="1148"/>
        <end position="1158"/>
    </location>
</feature>
<feature type="compositionally biased region" description="Polar residues" evidence="1">
    <location>
        <begin position="671"/>
        <end position="684"/>
    </location>
</feature>
<feature type="compositionally biased region" description="Polar residues" evidence="1">
    <location>
        <begin position="914"/>
        <end position="929"/>
    </location>
</feature>
<feature type="region of interest" description="Disordered" evidence="1">
    <location>
        <begin position="978"/>
        <end position="1228"/>
    </location>
</feature>
<dbReference type="EMBL" id="CP002502">
    <property type="protein sequence ID" value="AET40699.1"/>
    <property type="molecule type" value="Genomic_DNA"/>
</dbReference>
<name>G8JUB9_ERECY</name>
<feature type="compositionally biased region" description="Polar residues" evidence="1">
    <location>
        <begin position="770"/>
        <end position="785"/>
    </location>
</feature>
<dbReference type="eggNOG" id="ENOG502QW4V">
    <property type="taxonomic scope" value="Eukaryota"/>
</dbReference>